<dbReference type="PROSITE" id="PS50222">
    <property type="entry name" value="EF_HAND_2"/>
    <property type="match status" value="2"/>
</dbReference>
<keyword evidence="8" id="KW-0106">Calcium</keyword>
<dbReference type="PROSITE" id="PS50920">
    <property type="entry name" value="SOLCAR"/>
    <property type="match status" value="3"/>
</dbReference>
<dbReference type="Proteomes" id="UP001501920">
    <property type="component" value="Chromosome 28"/>
</dbReference>
<dbReference type="InterPro" id="IPR011992">
    <property type="entry name" value="EF-hand-dom_pair"/>
</dbReference>
<dbReference type="GeneTree" id="ENSGT00940000157207"/>
<evidence type="ECO:0000256" key="13">
    <source>
        <dbReference type="RuleBase" id="RU000488"/>
    </source>
</evidence>
<dbReference type="AlphaFoldDB" id="A0AAR2JUC3"/>
<dbReference type="Pfam" id="PF13499">
    <property type="entry name" value="EF-hand_7"/>
    <property type="match status" value="1"/>
</dbReference>
<name>A0AAR2JUC3_PYGNA</name>
<dbReference type="InterPro" id="IPR002048">
    <property type="entry name" value="EF_hand_dom"/>
</dbReference>
<evidence type="ECO:0000256" key="10">
    <source>
        <dbReference type="ARBA" id="ARBA00023128"/>
    </source>
</evidence>
<feature type="repeat" description="Solcar" evidence="12">
    <location>
        <begin position="375"/>
        <end position="463"/>
    </location>
</feature>
<dbReference type="SUPFAM" id="SSF47473">
    <property type="entry name" value="EF-hand"/>
    <property type="match status" value="1"/>
</dbReference>
<evidence type="ECO:0000256" key="9">
    <source>
        <dbReference type="ARBA" id="ARBA00022989"/>
    </source>
</evidence>
<dbReference type="PRINTS" id="PR00928">
    <property type="entry name" value="GRAVESDC"/>
</dbReference>
<comment type="subcellular location">
    <subcellularLocation>
        <location evidence="1">Mitochondrion inner membrane</location>
        <topology evidence="1">Multi-pass membrane protein</topology>
    </subcellularLocation>
</comment>
<dbReference type="FunFam" id="1.10.238.10:FF:000028">
    <property type="entry name" value="Putative calcium-binding mitochondrial carrier protein scamc-2"/>
    <property type="match status" value="1"/>
</dbReference>
<proteinExistence type="inferred from homology"/>
<reference evidence="15 16" key="1">
    <citation type="submission" date="2020-10" db="EMBL/GenBank/DDBJ databases">
        <title>Pygocentrus nattereri (red-bellied piranha) genome, fPygNat1, primary haplotype.</title>
        <authorList>
            <person name="Myers G."/>
            <person name="Meyer A."/>
            <person name="Karagic N."/>
            <person name="Pippel M."/>
            <person name="Winkler S."/>
            <person name="Tracey A."/>
            <person name="Wood J."/>
            <person name="Formenti G."/>
            <person name="Howe K."/>
            <person name="Fedrigo O."/>
            <person name="Jarvis E.D."/>
        </authorList>
    </citation>
    <scope>NUCLEOTIDE SEQUENCE [LARGE SCALE GENOMIC DNA]</scope>
</reference>
<keyword evidence="16" id="KW-1185">Reference proteome</keyword>
<feature type="repeat" description="Solcar" evidence="12">
    <location>
        <begin position="184"/>
        <end position="270"/>
    </location>
</feature>
<dbReference type="CTD" id="406541"/>
<keyword evidence="5" id="KW-0479">Metal-binding</keyword>
<evidence type="ECO:0000256" key="12">
    <source>
        <dbReference type="PROSITE-ProRule" id="PRU00282"/>
    </source>
</evidence>
<dbReference type="Gene3D" id="1.10.238.10">
    <property type="entry name" value="EF-hand"/>
    <property type="match status" value="2"/>
</dbReference>
<evidence type="ECO:0000256" key="7">
    <source>
        <dbReference type="ARBA" id="ARBA00022792"/>
    </source>
</evidence>
<dbReference type="InterPro" id="IPR023395">
    <property type="entry name" value="MCP_dom_sf"/>
</dbReference>
<accession>A0AAR2JUC3</accession>
<dbReference type="SUPFAM" id="SSF103506">
    <property type="entry name" value="Mitochondrial carrier"/>
    <property type="match status" value="1"/>
</dbReference>
<dbReference type="PRINTS" id="PR00926">
    <property type="entry name" value="MITOCARRIER"/>
</dbReference>
<dbReference type="RefSeq" id="XP_017558326.1">
    <property type="nucleotide sequence ID" value="XM_017702837.2"/>
</dbReference>
<evidence type="ECO:0000313" key="15">
    <source>
        <dbReference type="Ensembl" id="ENSPNAP00000055595.1"/>
    </source>
</evidence>
<dbReference type="FunFam" id="1.50.40.10:FF:000003">
    <property type="entry name" value="Putative calcium-binding mitochondrial carrier protein scamc-2"/>
    <property type="match status" value="1"/>
</dbReference>
<keyword evidence="10" id="KW-0496">Mitochondrion</keyword>
<keyword evidence="11 12" id="KW-0472">Membrane</keyword>
<organism evidence="15 16">
    <name type="scientific">Pygocentrus nattereri</name>
    <name type="common">Red-bellied piranha</name>
    <dbReference type="NCBI Taxonomy" id="42514"/>
    <lineage>
        <taxon>Eukaryota</taxon>
        <taxon>Metazoa</taxon>
        <taxon>Chordata</taxon>
        <taxon>Craniata</taxon>
        <taxon>Vertebrata</taxon>
        <taxon>Euteleostomi</taxon>
        <taxon>Actinopterygii</taxon>
        <taxon>Neopterygii</taxon>
        <taxon>Teleostei</taxon>
        <taxon>Ostariophysi</taxon>
        <taxon>Characiformes</taxon>
        <taxon>Characoidei</taxon>
        <taxon>Pygocentrus</taxon>
    </lineage>
</organism>
<keyword evidence="3 13" id="KW-0813">Transport</keyword>
<dbReference type="InterPro" id="IPR002167">
    <property type="entry name" value="GDC-like"/>
</dbReference>
<feature type="domain" description="EF-hand" evidence="14">
    <location>
        <begin position="78"/>
        <end position="113"/>
    </location>
</feature>
<keyword evidence="9" id="KW-1133">Transmembrane helix</keyword>
<sequence>MLCLCLYVPVPNSDPVEVEYFESNGLPSELKSLFKLSVLLPSQEFSTYRKWRKKMAKTEEQDLNGQLDFEEFVHYLQDHEKDLKLVFRSLDKKNAGKASAQEIVESLRELGVHMSLQQAERVLKSMDKNGTMTIDWNEWKNYPSQQPTESIPEIILYWKHSTIFDVGENMMVPDEFTTEEHLTGMWWRHLVAGGGAGAVSRTCTAPLDRLKVLMQVHGSRSSNMCIMSGLTQMIKEGGVRSLWRGNGINVLKIAPESALKFMAYEQIKRLMGSSNETLGITERFVAGSLAGVIAQSTIYPMEVLKTRLALRKSGQYSGISDCARQILKKEGVAAFYKGYLPNMLGIVPYAGIDLAVYETLKNTWLQRYGKDSADPGVFVLLACGTVSSTCGQLASYPLALVRTRMQAQATVDGAPQITMSRLFKQIMKTEGPSGLYRGMTPNFMKVIPAVSISYVVYEHIKSTLGVQSR</sequence>
<comment type="similarity">
    <text evidence="2 13">Belongs to the mitochondrial carrier (TC 2.A.29) family.</text>
</comment>
<evidence type="ECO:0000256" key="8">
    <source>
        <dbReference type="ARBA" id="ARBA00022837"/>
    </source>
</evidence>
<protein>
    <recommendedName>
        <fullName evidence="14">EF-hand domain-containing protein</fullName>
    </recommendedName>
</protein>
<keyword evidence="6" id="KW-0677">Repeat</keyword>
<dbReference type="GO" id="GO:0005743">
    <property type="term" value="C:mitochondrial inner membrane"/>
    <property type="evidence" value="ECO:0007669"/>
    <property type="project" value="UniProtKB-SubCell"/>
</dbReference>
<dbReference type="GO" id="GO:0005509">
    <property type="term" value="F:calcium ion binding"/>
    <property type="evidence" value="ECO:0007669"/>
    <property type="project" value="InterPro"/>
</dbReference>
<feature type="domain" description="EF-hand" evidence="14">
    <location>
        <begin position="114"/>
        <end position="149"/>
    </location>
</feature>
<dbReference type="Pfam" id="PF00153">
    <property type="entry name" value="Mito_carr"/>
    <property type="match status" value="3"/>
</dbReference>
<feature type="repeat" description="Solcar" evidence="12">
    <location>
        <begin position="278"/>
        <end position="363"/>
    </location>
</feature>
<dbReference type="InterPro" id="IPR018108">
    <property type="entry name" value="MCP_transmembrane"/>
</dbReference>
<evidence type="ECO:0000256" key="6">
    <source>
        <dbReference type="ARBA" id="ARBA00022737"/>
    </source>
</evidence>
<evidence type="ECO:0000256" key="1">
    <source>
        <dbReference type="ARBA" id="ARBA00004448"/>
    </source>
</evidence>
<dbReference type="GeneID" id="108430373"/>
<evidence type="ECO:0000256" key="3">
    <source>
        <dbReference type="ARBA" id="ARBA00022448"/>
    </source>
</evidence>
<evidence type="ECO:0000256" key="11">
    <source>
        <dbReference type="ARBA" id="ARBA00023136"/>
    </source>
</evidence>
<dbReference type="GO" id="GO:0055085">
    <property type="term" value="P:transmembrane transport"/>
    <property type="evidence" value="ECO:0007669"/>
    <property type="project" value="InterPro"/>
</dbReference>
<evidence type="ECO:0000256" key="5">
    <source>
        <dbReference type="ARBA" id="ARBA00022723"/>
    </source>
</evidence>
<evidence type="ECO:0000259" key="14">
    <source>
        <dbReference type="PROSITE" id="PS50222"/>
    </source>
</evidence>
<reference evidence="15" key="2">
    <citation type="submission" date="2025-08" db="UniProtKB">
        <authorList>
            <consortium name="Ensembl"/>
        </authorList>
    </citation>
    <scope>IDENTIFICATION</scope>
</reference>
<dbReference type="PANTHER" id="PTHR24089">
    <property type="entry name" value="SOLUTE CARRIER FAMILY 25"/>
    <property type="match status" value="1"/>
</dbReference>
<dbReference type="InterPro" id="IPR002067">
    <property type="entry name" value="MCP"/>
</dbReference>
<evidence type="ECO:0000256" key="2">
    <source>
        <dbReference type="ARBA" id="ARBA00006375"/>
    </source>
</evidence>
<evidence type="ECO:0000256" key="4">
    <source>
        <dbReference type="ARBA" id="ARBA00022692"/>
    </source>
</evidence>
<reference evidence="15" key="3">
    <citation type="submission" date="2025-09" db="UniProtKB">
        <authorList>
            <consortium name="Ensembl"/>
        </authorList>
    </citation>
    <scope>IDENTIFICATION</scope>
</reference>
<dbReference type="Gene3D" id="1.50.40.10">
    <property type="entry name" value="Mitochondrial carrier domain"/>
    <property type="match status" value="1"/>
</dbReference>
<keyword evidence="4 12" id="KW-0812">Transmembrane</keyword>
<keyword evidence="7" id="KW-0999">Mitochondrion inner membrane</keyword>
<evidence type="ECO:0000313" key="16">
    <source>
        <dbReference type="Proteomes" id="UP001501920"/>
    </source>
</evidence>
<dbReference type="Ensembl" id="ENSPNAT00000076795.1">
    <property type="protein sequence ID" value="ENSPNAP00000055595.1"/>
    <property type="gene ID" value="ENSPNAG00000000320.2"/>
</dbReference>